<dbReference type="GeneID" id="81377320"/>
<dbReference type="Proteomes" id="UP001147747">
    <property type="component" value="Unassembled WGS sequence"/>
</dbReference>
<comment type="caution">
    <text evidence="1">The sequence shown here is derived from an EMBL/GenBank/DDBJ whole genome shotgun (WGS) entry which is preliminary data.</text>
</comment>
<dbReference type="RefSeq" id="XP_056481847.1">
    <property type="nucleotide sequence ID" value="XM_056638340.1"/>
</dbReference>
<reference evidence="1" key="2">
    <citation type="journal article" date="2023" name="IMA Fungus">
        <title>Comparative genomic study of the Penicillium genus elucidates a diverse pangenome and 15 lateral gene transfer events.</title>
        <authorList>
            <person name="Petersen C."/>
            <person name="Sorensen T."/>
            <person name="Nielsen M.R."/>
            <person name="Sondergaard T.E."/>
            <person name="Sorensen J.L."/>
            <person name="Fitzpatrick D.A."/>
            <person name="Frisvad J.C."/>
            <person name="Nielsen K.L."/>
        </authorList>
    </citation>
    <scope>NUCLEOTIDE SEQUENCE</scope>
    <source>
        <strain evidence="1">IBT 29677</strain>
    </source>
</reference>
<dbReference type="EMBL" id="JAPZBU010000012">
    <property type="protein sequence ID" value="KAJ5376817.1"/>
    <property type="molecule type" value="Genomic_DNA"/>
</dbReference>
<proteinExistence type="predicted"/>
<gene>
    <name evidence="1" type="ORF">N7509_013703</name>
</gene>
<evidence type="ECO:0000313" key="2">
    <source>
        <dbReference type="Proteomes" id="UP001147747"/>
    </source>
</evidence>
<reference evidence="1" key="1">
    <citation type="submission" date="2022-12" db="EMBL/GenBank/DDBJ databases">
        <authorList>
            <person name="Petersen C."/>
        </authorList>
    </citation>
    <scope>NUCLEOTIDE SEQUENCE</scope>
    <source>
        <strain evidence="1">IBT 29677</strain>
    </source>
</reference>
<keyword evidence="2" id="KW-1185">Reference proteome</keyword>
<protein>
    <submittedName>
        <fullName evidence="1">Uncharacterized protein</fullName>
    </submittedName>
</protein>
<evidence type="ECO:0000313" key="1">
    <source>
        <dbReference type="EMBL" id="KAJ5376817.1"/>
    </source>
</evidence>
<organism evidence="1 2">
    <name type="scientific">Penicillium cosmopolitanum</name>
    <dbReference type="NCBI Taxonomy" id="1131564"/>
    <lineage>
        <taxon>Eukaryota</taxon>
        <taxon>Fungi</taxon>
        <taxon>Dikarya</taxon>
        <taxon>Ascomycota</taxon>
        <taxon>Pezizomycotina</taxon>
        <taxon>Eurotiomycetes</taxon>
        <taxon>Eurotiomycetidae</taxon>
        <taxon>Eurotiales</taxon>
        <taxon>Aspergillaceae</taxon>
        <taxon>Penicillium</taxon>
    </lineage>
</organism>
<dbReference type="AlphaFoldDB" id="A0A9W9SEU1"/>
<name>A0A9W9SEU1_9EURO</name>
<sequence length="84" mass="9166">MVDGSRKEDVVFGRRGAITFILGEGTPAFSRGPLTGPRPYGLLAGHQLVMKTDDRSIDQHIQCQGNKQIPVYVIPGGRVNMNTQ</sequence>
<accession>A0A9W9SEU1</accession>